<evidence type="ECO:0000313" key="3">
    <source>
        <dbReference type="EMBL" id="PIG80658.1"/>
    </source>
</evidence>
<sequence length="377" mass="42190">MSAASEPTVPAASAHHGEAIDSQTSAPSATAEKSSNTVDQTQPATNGRDIESELPSSAADGLIQKPFPRPLDSAKPTPPAELTSDQQEKYNSVLKAVSAWTTVPTTSAKNAPTEPLTDNERMFLTRECLLRYLRATKWNVSEAIARLERTLTWRREYGVEELTADFISVENETGKQVILGYDIHARPCLYLLPSNQNTEKSDRQIQHLVFMLERVIDLMGPDQETLALIVNYNETKSGQNASVGQAKQTLNFLQNHYPERMGRALVINMPFMIMGFFKLITPFIDPLTRQKLKFNEDLRQHVPAAQLMKSMGGDVEFRYDHATYWPTLNQLADQRRAAYRERWIQGGKRIGEYENYLKTGTSPSLAQTEASNGAPAE</sequence>
<dbReference type="PANTHER" id="PTHR45824">
    <property type="entry name" value="GH16843P"/>
    <property type="match status" value="1"/>
</dbReference>
<keyword evidence="4" id="KW-1185">Reference proteome</keyword>
<dbReference type="FunFam" id="3.40.525.10:FF:000013">
    <property type="entry name" value="Phosphatidylinositol transfer protein PDR16"/>
    <property type="match status" value="1"/>
</dbReference>
<dbReference type="InterPro" id="IPR011074">
    <property type="entry name" value="CRAL/TRIO_N_dom"/>
</dbReference>
<dbReference type="PROSITE" id="PS50191">
    <property type="entry name" value="CRAL_TRIO"/>
    <property type="match status" value="1"/>
</dbReference>
<dbReference type="SUPFAM" id="SSF52087">
    <property type="entry name" value="CRAL/TRIO domain"/>
    <property type="match status" value="1"/>
</dbReference>
<organism evidence="3 4">
    <name type="scientific">Aspergillus arachidicola</name>
    <dbReference type="NCBI Taxonomy" id="656916"/>
    <lineage>
        <taxon>Eukaryota</taxon>
        <taxon>Fungi</taxon>
        <taxon>Dikarya</taxon>
        <taxon>Ascomycota</taxon>
        <taxon>Pezizomycotina</taxon>
        <taxon>Eurotiomycetes</taxon>
        <taxon>Eurotiomycetidae</taxon>
        <taxon>Eurotiales</taxon>
        <taxon>Aspergillaceae</taxon>
        <taxon>Aspergillus</taxon>
        <taxon>Aspergillus subgen. Circumdati</taxon>
    </lineage>
</organism>
<gene>
    <name evidence="3" type="ORF">AARAC_007777</name>
</gene>
<dbReference type="InterPro" id="IPR036865">
    <property type="entry name" value="CRAL-TRIO_dom_sf"/>
</dbReference>
<dbReference type="Gene3D" id="3.40.525.10">
    <property type="entry name" value="CRAL-TRIO lipid binding domain"/>
    <property type="match status" value="1"/>
</dbReference>
<dbReference type="CDD" id="cd00170">
    <property type="entry name" value="SEC14"/>
    <property type="match status" value="1"/>
</dbReference>
<evidence type="ECO:0000313" key="4">
    <source>
        <dbReference type="Proteomes" id="UP000231358"/>
    </source>
</evidence>
<dbReference type="InterPro" id="IPR052578">
    <property type="entry name" value="PI_Transfer_CRAL-TRIO"/>
</dbReference>
<protein>
    <submittedName>
        <fullName evidence="3">CRAL/TRIO domain protein</fullName>
    </submittedName>
</protein>
<dbReference type="SMART" id="SM00516">
    <property type="entry name" value="SEC14"/>
    <property type="match status" value="1"/>
</dbReference>
<dbReference type="InterPro" id="IPR001251">
    <property type="entry name" value="CRAL-TRIO_dom"/>
</dbReference>
<comment type="caution">
    <text evidence="3">The sequence shown here is derived from an EMBL/GenBank/DDBJ whole genome shotgun (WGS) entry which is preliminary data.</text>
</comment>
<accession>A0A2G7FJ68</accession>
<proteinExistence type="predicted"/>
<dbReference type="GO" id="GO:0071944">
    <property type="term" value="C:cell periphery"/>
    <property type="evidence" value="ECO:0007669"/>
    <property type="project" value="UniProtKB-ARBA"/>
</dbReference>
<dbReference type="Pfam" id="PF00650">
    <property type="entry name" value="CRAL_TRIO"/>
    <property type="match status" value="1"/>
</dbReference>
<dbReference type="SMART" id="SM01100">
    <property type="entry name" value="CRAL_TRIO_N"/>
    <property type="match status" value="1"/>
</dbReference>
<dbReference type="GO" id="GO:0008526">
    <property type="term" value="F:phosphatidylinositol transfer activity"/>
    <property type="evidence" value="ECO:0007669"/>
    <property type="project" value="TreeGrafter"/>
</dbReference>
<dbReference type="Pfam" id="PF03765">
    <property type="entry name" value="CRAL_TRIO_N"/>
    <property type="match status" value="1"/>
</dbReference>
<dbReference type="InterPro" id="IPR036273">
    <property type="entry name" value="CRAL/TRIO_N_dom_sf"/>
</dbReference>
<dbReference type="AlphaFoldDB" id="A0A2G7FJ68"/>
<evidence type="ECO:0000256" key="1">
    <source>
        <dbReference type="SAM" id="MobiDB-lite"/>
    </source>
</evidence>
<feature type="region of interest" description="Disordered" evidence="1">
    <location>
        <begin position="1"/>
        <end position="87"/>
    </location>
</feature>
<feature type="compositionally biased region" description="Polar residues" evidence="1">
    <location>
        <begin position="21"/>
        <end position="45"/>
    </location>
</feature>
<dbReference type="STRING" id="656916.A0A2G7FJ68"/>
<dbReference type="EMBL" id="NEXV01000602">
    <property type="protein sequence ID" value="PIG80658.1"/>
    <property type="molecule type" value="Genomic_DNA"/>
</dbReference>
<dbReference type="SUPFAM" id="SSF46938">
    <property type="entry name" value="CRAL/TRIO N-terminal domain"/>
    <property type="match status" value="1"/>
</dbReference>
<name>A0A2G7FJ68_9EURO</name>
<feature type="domain" description="CRAL-TRIO" evidence="2">
    <location>
        <begin position="166"/>
        <end position="319"/>
    </location>
</feature>
<dbReference type="GO" id="GO:0008289">
    <property type="term" value="F:lipid binding"/>
    <property type="evidence" value="ECO:0007669"/>
    <property type="project" value="UniProtKB-ARBA"/>
</dbReference>
<dbReference type="PANTHER" id="PTHR45824:SF29">
    <property type="entry name" value="GH16843P"/>
    <property type="match status" value="1"/>
</dbReference>
<dbReference type="Proteomes" id="UP000231358">
    <property type="component" value="Unassembled WGS sequence"/>
</dbReference>
<evidence type="ECO:0000259" key="2">
    <source>
        <dbReference type="PROSITE" id="PS50191"/>
    </source>
</evidence>
<reference evidence="3 4" key="1">
    <citation type="submission" date="2017-05" db="EMBL/GenBank/DDBJ databases">
        <title>Genome sequence for an aflatoxigenic pathogen of Argentinian peanut, Aspergillus arachidicola.</title>
        <authorList>
            <person name="Moore G."/>
            <person name="Beltz S.B."/>
            <person name="Mack B.M."/>
        </authorList>
    </citation>
    <scope>NUCLEOTIDE SEQUENCE [LARGE SCALE GENOMIC DNA]</scope>
    <source>
        <strain evidence="3 4">CBS 117610</strain>
    </source>
</reference>